<dbReference type="Gene3D" id="3.40.50.300">
    <property type="entry name" value="P-loop containing nucleotide triphosphate hydrolases"/>
    <property type="match status" value="1"/>
</dbReference>
<organism evidence="1">
    <name type="scientific">bioreactor metagenome</name>
    <dbReference type="NCBI Taxonomy" id="1076179"/>
    <lineage>
        <taxon>unclassified sequences</taxon>
        <taxon>metagenomes</taxon>
        <taxon>ecological metagenomes</taxon>
    </lineage>
</organism>
<dbReference type="PANTHER" id="PTHR32182">
    <property type="entry name" value="DNA REPLICATION AND REPAIR PROTEIN RECF"/>
    <property type="match status" value="1"/>
</dbReference>
<reference evidence="1" key="1">
    <citation type="submission" date="2019-08" db="EMBL/GenBank/DDBJ databases">
        <authorList>
            <person name="Kucharzyk K."/>
            <person name="Murdoch R.W."/>
            <person name="Higgins S."/>
            <person name="Loffler F."/>
        </authorList>
    </citation>
    <scope>NUCLEOTIDE SEQUENCE</scope>
</reference>
<dbReference type="PANTHER" id="PTHR32182:SF0">
    <property type="entry name" value="DNA REPLICATION AND REPAIR PROTEIN RECF"/>
    <property type="match status" value="1"/>
</dbReference>
<dbReference type="Pfam" id="PF13558">
    <property type="entry name" value="SbcC_Walker_B"/>
    <property type="match status" value="1"/>
</dbReference>
<gene>
    <name evidence="1" type="ORF">SDC9_153080</name>
</gene>
<proteinExistence type="predicted"/>
<dbReference type="EMBL" id="VSSQ01051735">
    <property type="protein sequence ID" value="MPN05826.1"/>
    <property type="molecule type" value="Genomic_DNA"/>
</dbReference>
<name>A0A645EWL4_9ZZZZ</name>
<protein>
    <recommendedName>
        <fullName evidence="2">Chromosome partition protein Smc</fullName>
    </recommendedName>
</protein>
<accession>A0A645EWL4</accession>
<sequence length="161" mass="18527">MTDTGERGLSGQDYEKKVHEFTDYRTYLTFDLEVEGKDGTIQRLSRTLGKKSGGETQTPFYIAVLASFAQLYRSGREKTNSTIRLIMFDEAFSKMDGERIIQSIQLLRRFNFQVILSAPPDKVADIATLVDRNLCVYRRGHVTTVQSFDPRHMEVVYEELD</sequence>
<dbReference type="SUPFAM" id="SSF52540">
    <property type="entry name" value="P-loop containing nucleoside triphosphate hydrolases"/>
    <property type="match status" value="1"/>
</dbReference>
<evidence type="ECO:0000313" key="1">
    <source>
        <dbReference type="EMBL" id="MPN05826.1"/>
    </source>
</evidence>
<dbReference type="AlphaFoldDB" id="A0A645EWL4"/>
<dbReference type="InterPro" id="IPR027417">
    <property type="entry name" value="P-loop_NTPase"/>
</dbReference>
<dbReference type="GO" id="GO:0006302">
    <property type="term" value="P:double-strand break repair"/>
    <property type="evidence" value="ECO:0007669"/>
    <property type="project" value="TreeGrafter"/>
</dbReference>
<dbReference type="GO" id="GO:0000731">
    <property type="term" value="P:DNA synthesis involved in DNA repair"/>
    <property type="evidence" value="ECO:0007669"/>
    <property type="project" value="TreeGrafter"/>
</dbReference>
<comment type="caution">
    <text evidence="1">The sequence shown here is derived from an EMBL/GenBank/DDBJ whole genome shotgun (WGS) entry which is preliminary data.</text>
</comment>
<evidence type="ECO:0008006" key="2">
    <source>
        <dbReference type="Google" id="ProtNLM"/>
    </source>
</evidence>